<dbReference type="SUPFAM" id="SSF52218">
    <property type="entry name" value="Flavoproteins"/>
    <property type="match status" value="1"/>
</dbReference>
<keyword evidence="4 6" id="KW-0520">NAD</keyword>
<dbReference type="HOGENOM" id="CLU_088964_3_1_9"/>
<comment type="cofactor">
    <cofactor evidence="6">
        <name>FMN</name>
        <dbReference type="ChEBI" id="CHEBI:58210"/>
    </cofactor>
    <text evidence="6">Binds 1 FMN per subunit.</text>
</comment>
<dbReference type="InterPro" id="IPR023048">
    <property type="entry name" value="NADH:quinone_OxRdtase_FMN_depd"/>
</dbReference>
<feature type="domain" description="Flavodoxin-like fold" evidence="7">
    <location>
        <begin position="5"/>
        <end position="208"/>
    </location>
</feature>
<evidence type="ECO:0000313" key="8">
    <source>
        <dbReference type="EMBL" id="AEO05787.1"/>
    </source>
</evidence>
<keyword evidence="3 6" id="KW-0560">Oxidoreductase</keyword>
<organism evidence="8 9">
    <name type="scientific">Listeria monocytogenes serotype 1/2a (strain 10403S)</name>
    <dbReference type="NCBI Taxonomy" id="393133"/>
    <lineage>
        <taxon>Bacteria</taxon>
        <taxon>Bacillati</taxon>
        <taxon>Bacillota</taxon>
        <taxon>Bacilli</taxon>
        <taxon>Bacillales</taxon>
        <taxon>Listeriaceae</taxon>
        <taxon>Listeria</taxon>
    </lineage>
</organism>
<dbReference type="EC" id="1.7.1.17" evidence="6"/>
<dbReference type="Proteomes" id="UP000001288">
    <property type="component" value="Chromosome"/>
</dbReference>
<dbReference type="InterPro" id="IPR029039">
    <property type="entry name" value="Flavoprotein-like_sf"/>
</dbReference>
<feature type="binding site" evidence="6">
    <location>
        <position position="13"/>
    </location>
    <ligand>
        <name>FMN</name>
        <dbReference type="ChEBI" id="CHEBI:58210"/>
    </ligand>
</feature>
<evidence type="ECO:0000313" key="9">
    <source>
        <dbReference type="Proteomes" id="UP000001288"/>
    </source>
</evidence>
<dbReference type="GO" id="GO:0016655">
    <property type="term" value="F:oxidoreductase activity, acting on NAD(P)H, quinone or similar compound as acceptor"/>
    <property type="evidence" value="ECO:0007669"/>
    <property type="project" value="InterPro"/>
</dbReference>
<comment type="similarity">
    <text evidence="6">Belongs to the azoreductase type 1 family.</text>
</comment>
<dbReference type="HAMAP" id="MF_01216">
    <property type="entry name" value="Azoreductase_type1"/>
    <property type="match status" value="1"/>
</dbReference>
<comment type="catalytic activity">
    <reaction evidence="5">
        <text>N,N-dimethyl-1,4-phenylenediamine + anthranilate + 2 NAD(+) = 2-(4-dimethylaminophenyl)diazenylbenzoate + 2 NADH + 2 H(+)</text>
        <dbReference type="Rhea" id="RHEA:55872"/>
        <dbReference type="ChEBI" id="CHEBI:15378"/>
        <dbReference type="ChEBI" id="CHEBI:15783"/>
        <dbReference type="ChEBI" id="CHEBI:16567"/>
        <dbReference type="ChEBI" id="CHEBI:57540"/>
        <dbReference type="ChEBI" id="CHEBI:57945"/>
        <dbReference type="ChEBI" id="CHEBI:71579"/>
        <dbReference type="EC" id="1.7.1.17"/>
    </reaction>
    <physiologicalReaction direction="right-to-left" evidence="5">
        <dbReference type="Rhea" id="RHEA:55874"/>
    </physiologicalReaction>
</comment>
<dbReference type="KEGG" id="lmt:LMRG_00474"/>
<evidence type="ECO:0000256" key="2">
    <source>
        <dbReference type="ARBA" id="ARBA00022643"/>
    </source>
</evidence>
<comment type="catalytic activity">
    <reaction evidence="6">
        <text>2 a quinone + NADH + H(+) = 2 a 1,4-benzosemiquinone + NAD(+)</text>
        <dbReference type="Rhea" id="RHEA:65952"/>
        <dbReference type="ChEBI" id="CHEBI:15378"/>
        <dbReference type="ChEBI" id="CHEBI:57540"/>
        <dbReference type="ChEBI" id="CHEBI:57945"/>
        <dbReference type="ChEBI" id="CHEBI:132124"/>
        <dbReference type="ChEBI" id="CHEBI:134225"/>
    </reaction>
</comment>
<reference evidence="9" key="1">
    <citation type="submission" date="2010-04" db="EMBL/GenBank/DDBJ databases">
        <title>The genome sequence of Listeria monocytogenes strain 10403S.</title>
        <authorList>
            <consortium name="The Broad Institute Genome Sequencing Platform"/>
            <consortium name="The Broad Institute Genome Sequencing Center for Infectious Disease."/>
            <person name="Borowsky M."/>
            <person name="Borodovsky M."/>
            <person name="Young S.K."/>
            <person name="Zeng Q."/>
            <person name="Koehrsen M."/>
            <person name="Fitzgerald M."/>
            <person name="Wiedmann M."/>
            <person name="Swaminathan B."/>
            <person name="Lauer P."/>
            <person name="Portnoy D."/>
            <person name="Cossart P."/>
            <person name="Buchrieser C."/>
            <person name="Higgins D."/>
            <person name="Abouelleil A."/>
            <person name="Alvarado L."/>
            <person name="Arachchi H.M."/>
            <person name="Berlin A."/>
            <person name="Borenstein D."/>
            <person name="Brown A."/>
            <person name="Chapman S.B."/>
            <person name="Chen Z."/>
            <person name="Dunbar C.D."/>
            <person name="Engels R."/>
            <person name="Freedman E."/>
            <person name="Gearin G."/>
            <person name="Gellesch M."/>
            <person name="Goldberg J."/>
            <person name="Griggs A."/>
            <person name="Gujja S."/>
            <person name="Heilman E."/>
            <person name="Heiman D."/>
            <person name="Howarth C."/>
            <person name="Jen D."/>
            <person name="Larson L."/>
            <person name="Lui A."/>
            <person name="MacDonald J."/>
            <person name="Mehta T."/>
            <person name="Montmayeur A."/>
            <person name="Neiman D."/>
            <person name="Park D."/>
            <person name="Pearson M."/>
            <person name="Priest M."/>
            <person name="Richards J."/>
            <person name="Roberts A."/>
            <person name="Saif S."/>
            <person name="Shea T."/>
            <person name="Shenoy N."/>
            <person name="Sisk P."/>
            <person name="Stolte C."/>
            <person name="Sykes S."/>
            <person name="Walk T."/>
            <person name="White J."/>
            <person name="Yandava C."/>
            <person name="Haas B."/>
            <person name="Nusbaum C."/>
            <person name="Birren B."/>
        </authorList>
    </citation>
    <scope>NUCLEOTIDE SEQUENCE [LARGE SCALE GENOMIC DNA]</scope>
    <source>
        <strain evidence="9">10403S</strain>
    </source>
</reference>
<dbReference type="PANTHER" id="PTHR43741">
    <property type="entry name" value="FMN-DEPENDENT NADH-AZOREDUCTASE 1"/>
    <property type="match status" value="1"/>
</dbReference>
<evidence type="ECO:0000256" key="3">
    <source>
        <dbReference type="ARBA" id="ARBA00023002"/>
    </source>
</evidence>
<dbReference type="GO" id="GO:0016652">
    <property type="term" value="F:oxidoreductase activity, acting on NAD(P)H as acceptor"/>
    <property type="evidence" value="ECO:0007669"/>
    <property type="project" value="UniProtKB-UniRule"/>
</dbReference>
<dbReference type="EMBL" id="CP002002">
    <property type="protein sequence ID" value="AEO05787.1"/>
    <property type="molecule type" value="Genomic_DNA"/>
</dbReference>
<sequence length="214" mass="23487">MFIMSKVLFIKASPLPNEVSRSSQVAETFMAEYKAKNPSDTVEELVLYNTEVPLLDLELMTAGRELQAGKAFTDLAPDVQKKLNAYNALTEQFLAADKYVFVFPLWNLGIPPLLKAYIDTFVIAGKSFRYTEHGPEALLKDKKAILIHGSGGIYSAGPTSSFTHGEPYLRTILQFIGINVVPSIFVEGIDHNPSKEAEIVAAAKAVAQESATEF</sequence>
<gene>
    <name evidence="6" type="primary">azoR</name>
    <name evidence="8" type="ordered locus">LMRG_00474</name>
</gene>
<feature type="binding site" evidence="6">
    <location>
        <begin position="20"/>
        <end position="22"/>
    </location>
    <ligand>
        <name>FMN</name>
        <dbReference type="ChEBI" id="CHEBI:58210"/>
    </ligand>
</feature>
<comment type="subunit">
    <text evidence="6">Homodimer.</text>
</comment>
<evidence type="ECO:0000256" key="5">
    <source>
        <dbReference type="ARBA" id="ARBA00048542"/>
    </source>
</evidence>
<accession>A0A0H3GAX4</accession>
<dbReference type="FunFam" id="3.40.50.360:FF:000055">
    <property type="entry name" value="FMN-dependent NADH-azoreductase 2"/>
    <property type="match status" value="1"/>
</dbReference>
<keyword evidence="2 6" id="KW-0288">FMN</keyword>
<dbReference type="InterPro" id="IPR050104">
    <property type="entry name" value="FMN-dep_NADH:Q_OxRdtase_AzoR1"/>
</dbReference>
<evidence type="ECO:0000256" key="1">
    <source>
        <dbReference type="ARBA" id="ARBA00022630"/>
    </source>
</evidence>
<proteinExistence type="inferred from homology"/>
<evidence type="ECO:0000256" key="4">
    <source>
        <dbReference type="ARBA" id="ARBA00023027"/>
    </source>
</evidence>
<comment type="function">
    <text evidence="6">Also exhibits azoreductase activity. Catalyzes the reductive cleavage of the azo bond in aromatic azo compounds to the corresponding amines.</text>
</comment>
<dbReference type="InterPro" id="IPR003680">
    <property type="entry name" value="Flavodoxin_fold"/>
</dbReference>
<dbReference type="GO" id="GO:0010181">
    <property type="term" value="F:FMN binding"/>
    <property type="evidence" value="ECO:0007669"/>
    <property type="project" value="UniProtKB-UniRule"/>
</dbReference>
<name>A0A0H3GAX4_LISM4</name>
<dbReference type="EC" id="1.6.5.-" evidence="6"/>
<keyword evidence="1 6" id="KW-0285">Flavoprotein</keyword>
<dbReference type="GO" id="GO:0009055">
    <property type="term" value="F:electron transfer activity"/>
    <property type="evidence" value="ECO:0007669"/>
    <property type="project" value="UniProtKB-UniRule"/>
</dbReference>
<evidence type="ECO:0000256" key="6">
    <source>
        <dbReference type="HAMAP-Rule" id="MF_01216"/>
    </source>
</evidence>
<dbReference type="Pfam" id="PF02525">
    <property type="entry name" value="Flavodoxin_2"/>
    <property type="match status" value="1"/>
</dbReference>
<dbReference type="AlphaFoldDB" id="A0A0H3GAX4"/>
<evidence type="ECO:0000259" key="7">
    <source>
        <dbReference type="Pfam" id="PF02525"/>
    </source>
</evidence>
<dbReference type="Gene3D" id="3.40.50.360">
    <property type="match status" value="1"/>
</dbReference>
<protein>
    <recommendedName>
        <fullName evidence="6">FMN dependent NADH:quinone oxidoreductase</fullName>
        <ecNumber evidence="6">1.6.5.-</ecNumber>
    </recommendedName>
    <alternativeName>
        <fullName evidence="6">Azo-dye reductase</fullName>
    </alternativeName>
    <alternativeName>
        <fullName evidence="6">FMN-dependent NADH-azo compound oxidoreductase</fullName>
    </alternativeName>
    <alternativeName>
        <fullName evidence="6">FMN-dependent NADH-azoreductase</fullName>
        <ecNumber evidence="6">1.7.1.17</ecNumber>
    </alternativeName>
</protein>
<comment type="function">
    <text evidence="6">Quinone reductase that provides resistance to thiol-specific stress caused by electrophilic quinones.</text>
</comment>
<dbReference type="PANTHER" id="PTHR43741:SF7">
    <property type="entry name" value="FMN-DEPENDENT NADH:QUINONE OXIDOREDUCTASE"/>
    <property type="match status" value="1"/>
</dbReference>
<comment type="caution">
    <text evidence="6">Lacks conserved residue(s) required for the propagation of feature annotation.</text>
</comment>